<reference evidence="2" key="1">
    <citation type="submission" date="2008-01" db="EMBL/GenBank/DDBJ databases">
        <title>Complete sequence of chromosome of Caulobacter sp. K31.</title>
        <authorList>
            <consortium name="US DOE Joint Genome Institute"/>
            <person name="Copeland A."/>
            <person name="Lucas S."/>
            <person name="Lapidus A."/>
            <person name="Barry K."/>
            <person name="Glavina del Rio T."/>
            <person name="Dalin E."/>
            <person name="Tice H."/>
            <person name="Pitluck S."/>
            <person name="Bruce D."/>
            <person name="Goodwin L."/>
            <person name="Thompson L.S."/>
            <person name="Brettin T."/>
            <person name="Detter J.C."/>
            <person name="Han C."/>
            <person name="Schmutz J."/>
            <person name="Larimer F."/>
            <person name="Land M."/>
            <person name="Hauser L."/>
            <person name="Kyrpides N."/>
            <person name="Kim E."/>
            <person name="Stephens C."/>
            <person name="Richardson P."/>
        </authorList>
    </citation>
    <scope>NUCLEOTIDE SEQUENCE [LARGE SCALE GENOMIC DNA]</scope>
    <source>
        <strain evidence="2">K31</strain>
    </source>
</reference>
<accession>B0SWD7</accession>
<keyword evidence="1" id="KW-0812">Transmembrane</keyword>
<sequence length="44" mass="4877">MGSVAYLYKHRRNERHISLSKVSVILANLALWAAVITGLAIIAR</sequence>
<evidence type="ECO:0000313" key="2">
    <source>
        <dbReference type="EMBL" id="ABZ70134.1"/>
    </source>
</evidence>
<feature type="transmembrane region" description="Helical" evidence="1">
    <location>
        <begin position="21"/>
        <end position="43"/>
    </location>
</feature>
<dbReference type="AlphaFoldDB" id="B0SWD7"/>
<organism evidence="2">
    <name type="scientific">Caulobacter sp. (strain K31)</name>
    <dbReference type="NCBI Taxonomy" id="366602"/>
    <lineage>
        <taxon>Bacteria</taxon>
        <taxon>Pseudomonadati</taxon>
        <taxon>Pseudomonadota</taxon>
        <taxon>Alphaproteobacteria</taxon>
        <taxon>Caulobacterales</taxon>
        <taxon>Caulobacteraceae</taxon>
        <taxon>Caulobacter</taxon>
    </lineage>
</organism>
<proteinExistence type="predicted"/>
<keyword evidence="1" id="KW-0472">Membrane</keyword>
<dbReference type="HOGENOM" id="CLU_3214015_0_0_5"/>
<dbReference type="EMBL" id="CP000927">
    <property type="protein sequence ID" value="ABZ70134.1"/>
    <property type="molecule type" value="Genomic_DNA"/>
</dbReference>
<name>B0SWD7_CAUSK</name>
<protein>
    <submittedName>
        <fullName evidence="2">Uncharacterized protein</fullName>
    </submittedName>
</protein>
<gene>
    <name evidence="2" type="ordered locus">Caul_1004</name>
</gene>
<keyword evidence="1" id="KW-1133">Transmembrane helix</keyword>
<dbReference type="KEGG" id="cak:Caul_1004"/>
<evidence type="ECO:0000256" key="1">
    <source>
        <dbReference type="SAM" id="Phobius"/>
    </source>
</evidence>